<evidence type="ECO:0000259" key="9">
    <source>
        <dbReference type="Pfam" id="PF02737"/>
    </source>
</evidence>
<dbReference type="GO" id="GO:0070403">
    <property type="term" value="F:NAD+ binding"/>
    <property type="evidence" value="ECO:0007669"/>
    <property type="project" value="InterPro"/>
</dbReference>
<evidence type="ECO:0000256" key="4">
    <source>
        <dbReference type="ARBA" id="ARBA00023002"/>
    </source>
</evidence>
<evidence type="ECO:0000256" key="3">
    <source>
        <dbReference type="ARBA" id="ARBA00022963"/>
    </source>
</evidence>
<feature type="domain" description="3-hydroxyacyl-CoA dehydrogenase C-terminal" evidence="8">
    <location>
        <begin position="197"/>
        <end position="296"/>
    </location>
</feature>
<reference evidence="10 11" key="1">
    <citation type="submission" date="2017-08" db="EMBL/GenBank/DDBJ databases">
        <title>Aliifodinibius alkalisoli sp. nov., isolated from saline alkaline soil.</title>
        <authorList>
            <person name="Liu D."/>
            <person name="Zhang G."/>
        </authorList>
    </citation>
    <scope>NUCLEOTIDE SEQUENCE [LARGE SCALE GENOMIC DNA]</scope>
    <source>
        <strain evidence="10 11">WN023</strain>
    </source>
</reference>
<dbReference type="GO" id="GO:0003857">
    <property type="term" value="F:(3S)-3-hydroxyacyl-CoA dehydrogenase (NAD+) activity"/>
    <property type="evidence" value="ECO:0007669"/>
    <property type="project" value="UniProtKB-EC"/>
</dbReference>
<dbReference type="Gene3D" id="3.90.226.10">
    <property type="entry name" value="2-enoyl-CoA Hydratase, Chain A, domain 1"/>
    <property type="match status" value="1"/>
</dbReference>
<dbReference type="SUPFAM" id="SSF52096">
    <property type="entry name" value="ClpP/crotonase"/>
    <property type="match status" value="1"/>
</dbReference>
<dbReference type="Pfam" id="PF00725">
    <property type="entry name" value="3HCDH"/>
    <property type="match status" value="1"/>
</dbReference>
<sequence>MSTSKYDIQKVAVLGSGTMGSQIAAHCVNAGMQVWLLDLKDEESENPNQTVLDNIKKLKKMNPSPLGLPEYADRIEPGNFTDDLDIIKEVDWVCEAIIEKMDIKKDMMSQIEDVRTEGTIVSSNTSGLPIGDISEDCSDEFKEHFLGTHFFNPPRYMKLLELIPTESTADEVVEYMSRFCERDLGKGVVKCKDTPNFIANRIGIFSMASIMPHFFNGNFRAEEIDYLLGTLTGYSKAATFRTADMSGLDVIHHVATNLYPAIPDDERRKVFDLPDTFEQMVEDGKHGNKAGEGFYKKVRTDSGKEYKVINPETGKYESQIEPEFESATEAKKKFKTSEERLKFLVNQDDEVGQFLWKVHCDLLLYSANRIPEITDSVEAIDRAMKWGFNWELGPFERWDAIGVKESVERMQDEGLDVPHNVLAMLDSGRDHFYDKEEGTVYNLATGDVEKLSPPAKGAIQVATLKSNNKEVFGNDSAGLYDLGDGIALFEFRTKQYTLGFELVQSLKKACDIVEEQFDGLVISHDGNNFTYGANLMEAMGAWQKGEKEQVRQAAKNFQDVAVGLRYRPFPVVVAPFGRSLGGGVEFILHADKVVAHHELYAGLVEVGVGLLPAGGGTKEVLLRTMQGLLEDEQVDPMPNIKEKFKTIGMAKVSDGAPKAREYGYLRDSDSIIMNRDLLIANAKAEAKQMADAGYYPPKKPMVKVLGNEALSSLKMMLHIMQEANFITDYDKVVAEKVAYVMSGGDLSEPQEVPEDYILRLEREAFLELLEDERTQARIEHMLKKGKPLRN</sequence>
<dbReference type="AlphaFoldDB" id="A0A2A2GGH5"/>
<dbReference type="RefSeq" id="WP_095605126.1">
    <property type="nucleotide sequence ID" value="NZ_NSKE01000001.1"/>
</dbReference>
<comment type="catalytic activity">
    <reaction evidence="7">
        <text>a (3S)-3-hydroxyacyl-CoA + NAD(+) = a 3-oxoacyl-CoA + NADH + H(+)</text>
        <dbReference type="Rhea" id="RHEA:22432"/>
        <dbReference type="ChEBI" id="CHEBI:15378"/>
        <dbReference type="ChEBI" id="CHEBI:57318"/>
        <dbReference type="ChEBI" id="CHEBI:57540"/>
        <dbReference type="ChEBI" id="CHEBI:57945"/>
        <dbReference type="ChEBI" id="CHEBI:90726"/>
        <dbReference type="EC" id="1.1.1.35"/>
    </reaction>
</comment>
<keyword evidence="2" id="KW-0276">Fatty acid metabolism</keyword>
<evidence type="ECO:0000256" key="2">
    <source>
        <dbReference type="ARBA" id="ARBA00022832"/>
    </source>
</evidence>
<dbReference type="InterPro" id="IPR036291">
    <property type="entry name" value="NAD(P)-bd_dom_sf"/>
</dbReference>
<dbReference type="Pfam" id="PF02737">
    <property type="entry name" value="3HCDH_N"/>
    <property type="match status" value="1"/>
</dbReference>
<dbReference type="InterPro" id="IPR029045">
    <property type="entry name" value="ClpP/crotonase-like_dom_sf"/>
</dbReference>
<gene>
    <name evidence="10" type="ORF">CK503_02170</name>
</gene>
<dbReference type="SUPFAM" id="SSF51735">
    <property type="entry name" value="NAD(P)-binding Rossmann-fold domains"/>
    <property type="match status" value="1"/>
</dbReference>
<dbReference type="UniPathway" id="UPA00659"/>
<comment type="pathway">
    <text evidence="1">Lipid metabolism; fatty acid beta-oxidation.</text>
</comment>
<evidence type="ECO:0000313" key="11">
    <source>
        <dbReference type="Proteomes" id="UP000218831"/>
    </source>
</evidence>
<protein>
    <submittedName>
        <fullName evidence="10">Uncharacterized protein</fullName>
    </submittedName>
</protein>
<keyword evidence="6" id="KW-0443">Lipid metabolism</keyword>
<accession>A0A2A2GGH5</accession>
<keyword evidence="3" id="KW-0442">Lipid degradation</keyword>
<dbReference type="InterPro" id="IPR008927">
    <property type="entry name" value="6-PGluconate_DH-like_C_sf"/>
</dbReference>
<dbReference type="Pfam" id="PF00378">
    <property type="entry name" value="ECH_1"/>
    <property type="match status" value="1"/>
</dbReference>
<dbReference type="Gene3D" id="3.40.50.720">
    <property type="entry name" value="NAD(P)-binding Rossmann-like Domain"/>
    <property type="match status" value="1"/>
</dbReference>
<dbReference type="GO" id="GO:0006635">
    <property type="term" value="P:fatty acid beta-oxidation"/>
    <property type="evidence" value="ECO:0007669"/>
    <property type="project" value="UniProtKB-UniPathway"/>
</dbReference>
<evidence type="ECO:0000256" key="7">
    <source>
        <dbReference type="ARBA" id="ARBA00049556"/>
    </source>
</evidence>
<evidence type="ECO:0000256" key="6">
    <source>
        <dbReference type="ARBA" id="ARBA00023098"/>
    </source>
</evidence>
<feature type="domain" description="3-hydroxyacyl-CoA dehydrogenase NAD binding" evidence="9">
    <location>
        <begin position="10"/>
        <end position="194"/>
    </location>
</feature>
<evidence type="ECO:0000259" key="8">
    <source>
        <dbReference type="Pfam" id="PF00725"/>
    </source>
</evidence>
<dbReference type="PANTHER" id="PTHR48075">
    <property type="entry name" value="3-HYDROXYACYL-COA DEHYDROGENASE FAMILY PROTEIN"/>
    <property type="match status" value="1"/>
</dbReference>
<evidence type="ECO:0000313" key="10">
    <source>
        <dbReference type="EMBL" id="PAU95882.1"/>
    </source>
</evidence>
<name>A0A2A2GGH5_9BACT</name>
<proteinExistence type="predicted"/>
<keyword evidence="5" id="KW-0520">NAD</keyword>
<evidence type="ECO:0000256" key="5">
    <source>
        <dbReference type="ARBA" id="ARBA00023027"/>
    </source>
</evidence>
<dbReference type="Gene3D" id="1.10.1040.50">
    <property type="match status" value="1"/>
</dbReference>
<organism evidence="10 11">
    <name type="scientific">Fodinibius salipaludis</name>
    <dbReference type="NCBI Taxonomy" id="2032627"/>
    <lineage>
        <taxon>Bacteria</taxon>
        <taxon>Pseudomonadati</taxon>
        <taxon>Balneolota</taxon>
        <taxon>Balneolia</taxon>
        <taxon>Balneolales</taxon>
        <taxon>Balneolaceae</taxon>
        <taxon>Fodinibius</taxon>
    </lineage>
</organism>
<evidence type="ECO:0000256" key="1">
    <source>
        <dbReference type="ARBA" id="ARBA00005005"/>
    </source>
</evidence>
<dbReference type="EMBL" id="NSKE01000001">
    <property type="protein sequence ID" value="PAU95882.1"/>
    <property type="molecule type" value="Genomic_DNA"/>
</dbReference>
<dbReference type="InterPro" id="IPR006176">
    <property type="entry name" value="3-OHacyl-CoA_DH_NAD-bd"/>
</dbReference>
<keyword evidence="11" id="KW-1185">Reference proteome</keyword>
<dbReference type="SUPFAM" id="SSF48179">
    <property type="entry name" value="6-phosphogluconate dehydrogenase C-terminal domain-like"/>
    <property type="match status" value="2"/>
</dbReference>
<dbReference type="OrthoDB" id="9771883at2"/>
<dbReference type="InterPro" id="IPR001753">
    <property type="entry name" value="Enoyl-CoA_hydra/iso"/>
</dbReference>
<keyword evidence="4" id="KW-0560">Oxidoreductase</keyword>
<dbReference type="InterPro" id="IPR006108">
    <property type="entry name" value="3HC_DH_C"/>
</dbReference>
<dbReference type="PANTHER" id="PTHR48075:SF7">
    <property type="entry name" value="3-HYDROXYACYL-COA DEHYDROGENASE-RELATED"/>
    <property type="match status" value="1"/>
</dbReference>
<dbReference type="CDD" id="cd06558">
    <property type="entry name" value="crotonase-like"/>
    <property type="match status" value="1"/>
</dbReference>
<comment type="caution">
    <text evidence="10">The sequence shown here is derived from an EMBL/GenBank/DDBJ whole genome shotgun (WGS) entry which is preliminary data.</text>
</comment>
<dbReference type="Proteomes" id="UP000218831">
    <property type="component" value="Unassembled WGS sequence"/>
</dbReference>